<protein>
    <submittedName>
        <fullName evidence="3">PorT family protein</fullName>
    </submittedName>
</protein>
<evidence type="ECO:0000256" key="1">
    <source>
        <dbReference type="SAM" id="SignalP"/>
    </source>
</evidence>
<evidence type="ECO:0000313" key="3">
    <source>
        <dbReference type="EMBL" id="TCJ18992.1"/>
    </source>
</evidence>
<feature type="signal peptide" evidence="1">
    <location>
        <begin position="1"/>
        <end position="19"/>
    </location>
</feature>
<reference evidence="3 4" key="1">
    <citation type="submission" date="2019-03" db="EMBL/GenBank/DDBJ databases">
        <authorList>
            <person name="Kim M.K.M."/>
        </authorList>
    </citation>
    <scope>NUCLEOTIDE SEQUENCE [LARGE SCALE GENOMIC DNA]</scope>
    <source>
        <strain evidence="3 4">17J68-12</strain>
    </source>
</reference>
<proteinExistence type="predicted"/>
<dbReference type="EMBL" id="SJZI01000002">
    <property type="protein sequence ID" value="TCJ18992.1"/>
    <property type="molecule type" value="Genomic_DNA"/>
</dbReference>
<keyword evidence="1" id="KW-0732">Signal</keyword>
<accession>A0A4V6NB39</accession>
<feature type="chain" id="PRO_5020414437" evidence="1">
    <location>
        <begin position="20"/>
        <end position="240"/>
    </location>
</feature>
<gene>
    <name evidence="3" type="ORF">EPD60_00840</name>
</gene>
<dbReference type="InterPro" id="IPR025665">
    <property type="entry name" value="Beta-barrel_OMP_2"/>
</dbReference>
<evidence type="ECO:0000313" key="4">
    <source>
        <dbReference type="Proteomes" id="UP000295334"/>
    </source>
</evidence>
<evidence type="ECO:0000259" key="2">
    <source>
        <dbReference type="Pfam" id="PF13568"/>
    </source>
</evidence>
<keyword evidence="4" id="KW-1185">Reference proteome</keyword>
<dbReference type="OrthoDB" id="947434at2"/>
<comment type="caution">
    <text evidence="3">The sequence shown here is derived from an EMBL/GenBank/DDBJ whole genome shotgun (WGS) entry which is preliminary data.</text>
</comment>
<feature type="domain" description="Outer membrane protein beta-barrel" evidence="2">
    <location>
        <begin position="26"/>
        <end position="210"/>
    </location>
</feature>
<dbReference type="AlphaFoldDB" id="A0A4V6NB39"/>
<name>A0A4V6NB39_9BACT</name>
<dbReference type="RefSeq" id="WP_131445839.1">
    <property type="nucleotide sequence ID" value="NZ_SJZI01000002.1"/>
</dbReference>
<dbReference type="Pfam" id="PF13568">
    <property type="entry name" value="OMP_b-brl_2"/>
    <property type="match status" value="1"/>
</dbReference>
<dbReference type="Proteomes" id="UP000295334">
    <property type="component" value="Unassembled WGS sequence"/>
</dbReference>
<organism evidence="3 4">
    <name type="scientific">Flaviaesturariibacter flavus</name>
    <dbReference type="NCBI Taxonomy" id="2502780"/>
    <lineage>
        <taxon>Bacteria</taxon>
        <taxon>Pseudomonadati</taxon>
        <taxon>Bacteroidota</taxon>
        <taxon>Chitinophagia</taxon>
        <taxon>Chitinophagales</taxon>
        <taxon>Chitinophagaceae</taxon>
        <taxon>Flaviaestuariibacter</taxon>
    </lineage>
</organism>
<sequence>MKKISLLTLGCMAVASVMAQDTQSSTTGTKDFKPVRTEMARKVRFGLQGGINIAKFAVTDVPGYDVTGKTSIYGGAFVNIPIGPLRIQPGVMWNGLGSKYTQTFTTVGTGGTTVSSTHAFQQNLNYITVPVMFQLMPGHNGFFIEAGPYASFLVNAKYEDQTSGATQPSNSDNKADFDKTDFGAIGGIGYETRIGLGFTASYLNGFTNVIKDDNAASNSGQKLRNRAWRFGLIYHFGAAK</sequence>